<dbReference type="EMBL" id="QOIM01000055">
    <property type="protein sequence ID" value="RCG13472.1"/>
    <property type="molecule type" value="Genomic_DNA"/>
</dbReference>
<dbReference type="InterPro" id="IPR050953">
    <property type="entry name" value="N4_N6_ade-DNA_methylase"/>
</dbReference>
<comment type="caution">
    <text evidence="6">The sequence shown here is derived from an EMBL/GenBank/DDBJ whole genome shotgun (WGS) entry which is preliminary data.</text>
</comment>
<evidence type="ECO:0000313" key="7">
    <source>
        <dbReference type="Proteomes" id="UP000253507"/>
    </source>
</evidence>
<dbReference type="InterPro" id="IPR029063">
    <property type="entry name" value="SAM-dependent_MTases_sf"/>
</dbReference>
<dbReference type="GO" id="GO:0032259">
    <property type="term" value="P:methylation"/>
    <property type="evidence" value="ECO:0007669"/>
    <property type="project" value="UniProtKB-KW"/>
</dbReference>
<feature type="compositionally biased region" description="Low complexity" evidence="5">
    <location>
        <begin position="49"/>
        <end position="65"/>
    </location>
</feature>
<dbReference type="RefSeq" id="WP_114019297.1">
    <property type="nucleotide sequence ID" value="NZ_QOIM01000055.1"/>
</dbReference>
<feature type="region of interest" description="Disordered" evidence="5">
    <location>
        <begin position="37"/>
        <end position="67"/>
    </location>
</feature>
<comment type="catalytic activity">
    <reaction evidence="4">
        <text>a 2'-deoxyadenosine in DNA + S-adenosyl-L-methionine = an N(6)-methyl-2'-deoxyadenosine in DNA + S-adenosyl-L-homocysteine + H(+)</text>
        <dbReference type="Rhea" id="RHEA:15197"/>
        <dbReference type="Rhea" id="RHEA-COMP:12418"/>
        <dbReference type="Rhea" id="RHEA-COMP:12419"/>
        <dbReference type="ChEBI" id="CHEBI:15378"/>
        <dbReference type="ChEBI" id="CHEBI:57856"/>
        <dbReference type="ChEBI" id="CHEBI:59789"/>
        <dbReference type="ChEBI" id="CHEBI:90615"/>
        <dbReference type="ChEBI" id="CHEBI:90616"/>
        <dbReference type="EC" id="2.1.1.72"/>
    </reaction>
</comment>
<dbReference type="PANTHER" id="PTHR33841:SF1">
    <property type="entry name" value="DNA METHYLTRANSFERASE A"/>
    <property type="match status" value="1"/>
</dbReference>
<dbReference type="SUPFAM" id="SSF53335">
    <property type="entry name" value="S-adenosyl-L-methionine-dependent methyltransferases"/>
    <property type="match status" value="1"/>
</dbReference>
<evidence type="ECO:0000256" key="1">
    <source>
        <dbReference type="ARBA" id="ARBA00011900"/>
    </source>
</evidence>
<sequence length="1755" mass="195567">MTFDSLVNRGDYFSPHYLSEVLPKDLKSGLLSTWKKREEEAKRAREAATAEGAADSAAPSRAPDALPVTPRAGLRELRRPYFRARSFFAARQGQDDSGSVAAGGDDTDTYASPEWRERIHALNADVLRALGFDAKPDTLTVQRADAAHEVTVAHREKDLVALDCGWAAEPDDALDGDGPGRLLDPVVLDGQRTVATGAKLASFLFASEEPPRYVLLLTGGVVVLADRAAWGEGRYLAVSLDAALERNDTKTGGELDTIAALFGADSLRTPEEGGEVPLAELVGNSAKHAVGVSSELRDGLRQSVELIANEVLARITEQGVRPEQVKDLPELGRQLTRESLRYLYRILFLLYAEARPELGILPSDYPEYEQGYGLGRLGELVADRELVDEESRWGTYLYESLDLLFRKVQDGYRPRRTHGVPETGDAEGAGCETSEDVGLRFEPLHSKLFEAASIRLIGKHAVPDPRYDADAGRGTGGPEEARYLDTRLRNATLYQVLRNLMLTEGKKGRRGGFISYAQLGINQLGAVYEGLMSYSGFVANEELYEVAKNGDAKDGSWLVPASKADEYPDEVFVRGYDRDTGEKPRVRHAPGSFVYRLSGRDRQTSASYYTPESLTKVTVQLALQHRLDQDGETTPARELLEWQICEPALGSGAFLNEAINQVAAEYLRRRQKELRTTIDTEQYQIELQKVKAYIALHNCYGVDLNSTAVELAEVSLWLNTMHPGMEAPWFGLHLRRGNSLIGGRREVYAPERLKKGGWLGTTPERFPLADAQAGETLPTGAVHHFLLPAKEWGAVAAEKEAKSLAPEQAKALAAWRRAITKSPSAKQTARLQGLARRAEYLWGLVVRRLEISERDISRRIDVWGAEDGWLRRPQEAVQRDEVVADLEAVDTPYWRLKTLMDAWCALWFWPVQEAGLLNGKDERYSRGAAGGDAAEQSAAVLVSGGREAVADSGADSDEADGEVGQAGEDAADPDGVLMMWEEDALPGLDLGAEPQQMALTRESLERKRTGRRKEAIRERRTVTSLANLDSWLDFAESLLGTQDVPEDSLVSEFETLEELTPYEDQLPDLMGMDPAHWLEARYPWMSVVGDVADHQGFFHWELEYGQVFARGGYDLQVGNPPWVRPRWQEDLVLAESDPWFKLSNKPGVTEWRLRKNQLFEETDTHRTSFLEEIAKSTGAISFLGNSASYPLLAGTQPDLYRAFMCRAWHHSNPPGITGLIHPDTHFTGPREGVLRKSAYGHLRFHVHYANSLNIFPEILPTIEFGTHIYGAHKRAVDFIHMSWVLSPSVVIASLTDEGTTSPPAIKRGGSWDVRPHKARLITVNFELLSEWNHLTGTVNTPADQAALLYPVSHHEQGTISAFAKFHSRLAHFNPMISSGYHEKGAKEKGYIRWRTSDVEKLREVVLQAPHINVATPINKQPDIPCRSHLDYTPFDLTKLPTDAIPRTNYVRACSEQDFQDAQDTWHGKAYTEYPRLTWRRLIAFNGERSLYAALVPPGPAHVHTMHSMMLDDLRLTVLNAGFWASLPLDYLLRITGRSDLQVTEARKMPAPTLEHPLASPLLLRTLRLNCLTNDYSSIWATLFDSTWSGYESWAYKGWTKLPPITAKLTPRWDRSTPLRTEYERRAALVEIDALVAVWLGVSADDMQATYVARYPTLTNFEAEMYFDANGRKIARNHNTYGFGQTKETYPALLAHLEAPATTPPPEGYEAPFYKADREAEMRGAHAHFQARLDAEIAAGRWSPPEPADAADAASA</sequence>
<dbReference type="Gene3D" id="3.40.50.150">
    <property type="entry name" value="Vaccinia Virus protein VP39"/>
    <property type="match status" value="2"/>
</dbReference>
<proteinExistence type="predicted"/>
<dbReference type="PANTHER" id="PTHR33841">
    <property type="entry name" value="DNA METHYLTRANSFERASE YEEA-RELATED"/>
    <property type="match status" value="1"/>
</dbReference>
<accession>A0A367E6R0</accession>
<name>A0A367E6R0_9ACTN</name>
<protein>
    <recommendedName>
        <fullName evidence="1">site-specific DNA-methyltransferase (adenine-specific)</fullName>
        <ecNumber evidence="1">2.1.1.72</ecNumber>
    </recommendedName>
</protein>
<keyword evidence="7" id="KW-1185">Reference proteome</keyword>
<evidence type="ECO:0000256" key="2">
    <source>
        <dbReference type="ARBA" id="ARBA00022603"/>
    </source>
</evidence>
<dbReference type="Proteomes" id="UP000253507">
    <property type="component" value="Unassembled WGS sequence"/>
</dbReference>
<dbReference type="EC" id="2.1.1.72" evidence="1"/>
<organism evidence="6 7">
    <name type="scientific">Streptomyces reniochalinae</name>
    <dbReference type="NCBI Taxonomy" id="2250578"/>
    <lineage>
        <taxon>Bacteria</taxon>
        <taxon>Bacillati</taxon>
        <taxon>Actinomycetota</taxon>
        <taxon>Actinomycetes</taxon>
        <taxon>Kitasatosporales</taxon>
        <taxon>Streptomycetaceae</taxon>
        <taxon>Streptomyces</taxon>
    </lineage>
</organism>
<evidence type="ECO:0000256" key="5">
    <source>
        <dbReference type="SAM" id="MobiDB-lite"/>
    </source>
</evidence>
<gene>
    <name evidence="6" type="ORF">DQ392_32490</name>
</gene>
<feature type="region of interest" description="Disordered" evidence="5">
    <location>
        <begin position="945"/>
        <end position="972"/>
    </location>
</feature>
<evidence type="ECO:0000256" key="4">
    <source>
        <dbReference type="ARBA" id="ARBA00047942"/>
    </source>
</evidence>
<keyword evidence="2 6" id="KW-0489">Methyltransferase</keyword>
<dbReference type="OrthoDB" id="4280289at2"/>
<evidence type="ECO:0000313" key="6">
    <source>
        <dbReference type="EMBL" id="RCG13472.1"/>
    </source>
</evidence>
<evidence type="ECO:0000256" key="3">
    <source>
        <dbReference type="ARBA" id="ARBA00022679"/>
    </source>
</evidence>
<feature type="compositionally biased region" description="Basic and acidic residues" evidence="5">
    <location>
        <begin position="37"/>
        <end position="48"/>
    </location>
</feature>
<dbReference type="GO" id="GO:0009007">
    <property type="term" value="F:site-specific DNA-methyltransferase (adenine-specific) activity"/>
    <property type="evidence" value="ECO:0007669"/>
    <property type="project" value="UniProtKB-EC"/>
</dbReference>
<keyword evidence="3 6" id="KW-0808">Transferase</keyword>
<reference evidence="6 7" key="1">
    <citation type="submission" date="2018-06" db="EMBL/GenBank/DDBJ databases">
        <title>Streptomyces reniochalinae sp. nov. and Streptomyces diacarnus sp. nov. from marine sponges.</title>
        <authorList>
            <person name="Li L."/>
        </authorList>
    </citation>
    <scope>NUCLEOTIDE SEQUENCE [LARGE SCALE GENOMIC DNA]</scope>
    <source>
        <strain evidence="6 7">LHW50302</strain>
    </source>
</reference>